<evidence type="ECO:0000256" key="1">
    <source>
        <dbReference type="ARBA" id="ARBA00022670"/>
    </source>
</evidence>
<feature type="domain" description="MPN" evidence="6">
    <location>
        <begin position="23"/>
        <end position="148"/>
    </location>
</feature>
<dbReference type="InterPro" id="IPR037518">
    <property type="entry name" value="MPN"/>
</dbReference>
<keyword evidence="5" id="KW-0482">Metalloprotease</keyword>
<organism evidence="7 8">
    <name type="scientific">Odoribacter laneus YIT 12061</name>
    <dbReference type="NCBI Taxonomy" id="742817"/>
    <lineage>
        <taxon>Bacteria</taxon>
        <taxon>Pseudomonadati</taxon>
        <taxon>Bacteroidota</taxon>
        <taxon>Bacteroidia</taxon>
        <taxon>Bacteroidales</taxon>
        <taxon>Odoribacteraceae</taxon>
        <taxon>Odoribacter</taxon>
    </lineage>
</organism>
<evidence type="ECO:0000259" key="6">
    <source>
        <dbReference type="PROSITE" id="PS50249"/>
    </source>
</evidence>
<gene>
    <name evidence="7" type="ORF">HMPREF9449_00234</name>
</gene>
<proteinExistence type="predicted"/>
<sequence length="150" mass="17178">MKQVSEIAISYKPKVRASERYTIHCSKDAYELLIKEAFNADTLEYKEYLKLILLNNANKVLGITTISEGGMDSTIVDVRLILQTALLTHSSSIILAHNHPTGNILPSNYDDVMTKKIQEAAQQIDIKLYDHLIITRDNYYSYSDERKIRQ</sequence>
<accession>H1DD98</accession>
<dbReference type="HOGENOM" id="CLU_073529_3_0_10"/>
<comment type="caution">
    <text evidence="7">The sequence shown here is derived from an EMBL/GenBank/DDBJ whole genome shotgun (WGS) entry which is preliminary data.</text>
</comment>
<dbReference type="PANTHER" id="PTHR30471">
    <property type="entry name" value="DNA REPAIR PROTEIN RADC"/>
    <property type="match status" value="1"/>
</dbReference>
<keyword evidence="4" id="KW-0862">Zinc</keyword>
<dbReference type="Gene3D" id="3.40.140.10">
    <property type="entry name" value="Cytidine Deaminase, domain 2"/>
    <property type="match status" value="1"/>
</dbReference>
<evidence type="ECO:0000256" key="4">
    <source>
        <dbReference type="ARBA" id="ARBA00022833"/>
    </source>
</evidence>
<evidence type="ECO:0000256" key="5">
    <source>
        <dbReference type="ARBA" id="ARBA00023049"/>
    </source>
</evidence>
<dbReference type="EMBL" id="ADMC01000002">
    <property type="protein sequence ID" value="EHP50907.1"/>
    <property type="molecule type" value="Genomic_DNA"/>
</dbReference>
<dbReference type="InterPro" id="IPR001405">
    <property type="entry name" value="UPF0758"/>
</dbReference>
<dbReference type="STRING" id="742817.HMPREF9449_00234"/>
<evidence type="ECO:0000313" key="8">
    <source>
        <dbReference type="Proteomes" id="UP000004892"/>
    </source>
</evidence>
<dbReference type="GeneID" id="98067894"/>
<evidence type="ECO:0000313" key="7">
    <source>
        <dbReference type="EMBL" id="EHP50907.1"/>
    </source>
</evidence>
<dbReference type="GO" id="GO:0046872">
    <property type="term" value="F:metal ion binding"/>
    <property type="evidence" value="ECO:0007669"/>
    <property type="project" value="UniProtKB-KW"/>
</dbReference>
<dbReference type="CDD" id="cd08071">
    <property type="entry name" value="MPN_DUF2466"/>
    <property type="match status" value="1"/>
</dbReference>
<dbReference type="eggNOG" id="COG2003">
    <property type="taxonomic scope" value="Bacteria"/>
</dbReference>
<dbReference type="GO" id="GO:0008237">
    <property type="term" value="F:metallopeptidase activity"/>
    <property type="evidence" value="ECO:0007669"/>
    <property type="project" value="UniProtKB-KW"/>
</dbReference>
<keyword evidence="2" id="KW-0479">Metal-binding</keyword>
<dbReference type="RefSeq" id="WP_009135388.1">
    <property type="nucleotide sequence ID" value="NZ_JH594596.1"/>
</dbReference>
<dbReference type="Pfam" id="PF04002">
    <property type="entry name" value="RadC"/>
    <property type="match status" value="1"/>
</dbReference>
<dbReference type="Proteomes" id="UP000004892">
    <property type="component" value="Unassembled WGS sequence"/>
</dbReference>
<evidence type="ECO:0000256" key="2">
    <source>
        <dbReference type="ARBA" id="ARBA00022723"/>
    </source>
</evidence>
<dbReference type="GO" id="GO:0006508">
    <property type="term" value="P:proteolysis"/>
    <property type="evidence" value="ECO:0007669"/>
    <property type="project" value="UniProtKB-KW"/>
</dbReference>
<protein>
    <recommendedName>
        <fullName evidence="6">MPN domain-containing protein</fullName>
    </recommendedName>
</protein>
<reference evidence="7 8" key="1">
    <citation type="submission" date="2012-01" db="EMBL/GenBank/DDBJ databases">
        <title>The Genome Sequence of Odoribacter laneus YIT 12061.</title>
        <authorList>
            <consortium name="The Broad Institute Genome Sequencing Platform"/>
            <person name="Earl A."/>
            <person name="Ward D."/>
            <person name="Feldgarden M."/>
            <person name="Gevers D."/>
            <person name="Morotomi M."/>
            <person name="Young S.K."/>
            <person name="Zeng Q."/>
            <person name="Gargeya S."/>
            <person name="Fitzgerald M."/>
            <person name="Haas B."/>
            <person name="Abouelleil A."/>
            <person name="Alvarado L."/>
            <person name="Arachchi H.M."/>
            <person name="Berlin A."/>
            <person name="Chapman S.B."/>
            <person name="Gearin G."/>
            <person name="Goldberg J."/>
            <person name="Griggs A."/>
            <person name="Gujja S."/>
            <person name="Hansen M."/>
            <person name="Heiman D."/>
            <person name="Howarth C."/>
            <person name="Larimer J."/>
            <person name="Lui A."/>
            <person name="MacDonald P.J.P."/>
            <person name="McCowen C."/>
            <person name="Montmayeur A."/>
            <person name="Murphy C."/>
            <person name="Neiman D."/>
            <person name="Pearson M."/>
            <person name="Priest M."/>
            <person name="Roberts A."/>
            <person name="Saif S."/>
            <person name="Shea T."/>
            <person name="Sisk P."/>
            <person name="Stolte C."/>
            <person name="Sykes S."/>
            <person name="Wortman J."/>
            <person name="Nusbaum C."/>
            <person name="Birren B."/>
        </authorList>
    </citation>
    <scope>NUCLEOTIDE SEQUENCE [LARGE SCALE GENOMIC DNA]</scope>
    <source>
        <strain evidence="7 8">YIT 12061</strain>
    </source>
</reference>
<keyword evidence="8" id="KW-1185">Reference proteome</keyword>
<evidence type="ECO:0000256" key="3">
    <source>
        <dbReference type="ARBA" id="ARBA00022801"/>
    </source>
</evidence>
<keyword evidence="3" id="KW-0378">Hydrolase</keyword>
<dbReference type="PROSITE" id="PS50249">
    <property type="entry name" value="MPN"/>
    <property type="match status" value="1"/>
</dbReference>
<name>H1DD98_9BACT</name>
<dbReference type="InterPro" id="IPR025657">
    <property type="entry name" value="RadC_JAB"/>
</dbReference>
<dbReference type="PANTHER" id="PTHR30471:SF3">
    <property type="entry name" value="UPF0758 PROTEIN YEES-RELATED"/>
    <property type="match status" value="1"/>
</dbReference>
<dbReference type="AlphaFoldDB" id="H1DD98"/>
<keyword evidence="1" id="KW-0645">Protease</keyword>